<dbReference type="Gene3D" id="3.90.1150.10">
    <property type="entry name" value="Aspartate Aminotransferase, domain 1"/>
    <property type="match status" value="1"/>
</dbReference>
<dbReference type="InterPro" id="IPR050087">
    <property type="entry name" value="AON_synthase_class-II"/>
</dbReference>
<dbReference type="InterPro" id="IPR015424">
    <property type="entry name" value="PyrdxlP-dep_Trfase"/>
</dbReference>
<dbReference type="SUPFAM" id="SSF53383">
    <property type="entry name" value="PLP-dependent transferases"/>
    <property type="match status" value="1"/>
</dbReference>
<keyword evidence="8" id="KW-0746">Sphingolipid metabolism</keyword>
<dbReference type="PANTHER" id="PTHR13693:SF2">
    <property type="entry name" value="SERINE PALMITOYLTRANSFERASE 1"/>
    <property type="match status" value="1"/>
</dbReference>
<feature type="domain" description="Aminotransferase class I/classII large" evidence="11">
    <location>
        <begin position="157"/>
        <end position="533"/>
    </location>
</feature>
<comment type="pathway">
    <text evidence="3">Sphingolipid metabolism.</text>
</comment>
<evidence type="ECO:0000313" key="12">
    <source>
        <dbReference type="EMBL" id="AOW02272.1"/>
    </source>
</evidence>
<dbReference type="AlphaFoldDB" id="A0A1D8N9G1"/>
<evidence type="ECO:0000256" key="6">
    <source>
        <dbReference type="ARBA" id="ARBA00022679"/>
    </source>
</evidence>
<evidence type="ECO:0000256" key="2">
    <source>
        <dbReference type="ARBA" id="ARBA00004760"/>
    </source>
</evidence>
<evidence type="ECO:0000259" key="11">
    <source>
        <dbReference type="Pfam" id="PF00155"/>
    </source>
</evidence>
<dbReference type="OMA" id="LTKYGCG"/>
<dbReference type="GO" id="GO:0017059">
    <property type="term" value="C:serine palmitoyltransferase complex"/>
    <property type="evidence" value="ECO:0007669"/>
    <property type="project" value="EnsemblFungi"/>
</dbReference>
<comment type="similarity">
    <text evidence="4">Belongs to the class-II pyridoxal-phosphate-dependent aminotransferase family.</text>
</comment>
<comment type="cofactor">
    <cofactor evidence="1">
        <name>pyridoxal 5'-phosphate</name>
        <dbReference type="ChEBI" id="CHEBI:597326"/>
    </cofactor>
</comment>
<dbReference type="GO" id="GO:0030170">
    <property type="term" value="F:pyridoxal phosphate binding"/>
    <property type="evidence" value="ECO:0007669"/>
    <property type="project" value="InterPro"/>
</dbReference>
<organism evidence="12 14">
    <name type="scientific">Yarrowia lipolytica</name>
    <name type="common">Candida lipolytica</name>
    <dbReference type="NCBI Taxonomy" id="4952"/>
    <lineage>
        <taxon>Eukaryota</taxon>
        <taxon>Fungi</taxon>
        <taxon>Dikarya</taxon>
        <taxon>Ascomycota</taxon>
        <taxon>Saccharomycotina</taxon>
        <taxon>Dipodascomycetes</taxon>
        <taxon>Dipodascales</taxon>
        <taxon>Dipodascales incertae sedis</taxon>
        <taxon>Yarrowia</taxon>
    </lineage>
</organism>
<keyword evidence="6 13" id="KW-0808">Transferase</keyword>
<comment type="pathway">
    <text evidence="2">Lipid metabolism; sphingolipid metabolism.</text>
</comment>
<evidence type="ECO:0000256" key="5">
    <source>
        <dbReference type="ARBA" id="ARBA00013220"/>
    </source>
</evidence>
<dbReference type="Pfam" id="PF00155">
    <property type="entry name" value="Aminotran_1_2"/>
    <property type="match status" value="1"/>
</dbReference>
<dbReference type="GO" id="GO:0016020">
    <property type="term" value="C:membrane"/>
    <property type="evidence" value="ECO:0007669"/>
    <property type="project" value="GOC"/>
</dbReference>
<dbReference type="InterPro" id="IPR015422">
    <property type="entry name" value="PyrdxlP-dep_Trfase_small"/>
</dbReference>
<dbReference type="Proteomes" id="UP000182444">
    <property type="component" value="Chromosome 1C"/>
</dbReference>
<gene>
    <name evidence="13" type="ORF">B0I71DRAFT_134942</name>
    <name evidence="12" type="ORF">YALI1_C04265g</name>
</gene>
<dbReference type="PANTHER" id="PTHR13693">
    <property type="entry name" value="CLASS II AMINOTRANSFERASE/8-AMINO-7-OXONONANOATE SYNTHASE"/>
    <property type="match status" value="1"/>
</dbReference>
<dbReference type="VEuPathDB" id="FungiDB:YALI1_C04265g"/>
<proteinExistence type="inferred from homology"/>
<dbReference type="GO" id="GO:0046512">
    <property type="term" value="P:sphingosine biosynthetic process"/>
    <property type="evidence" value="ECO:0007669"/>
    <property type="project" value="TreeGrafter"/>
</dbReference>
<dbReference type="EMBL" id="KZ859053">
    <property type="protein sequence ID" value="RDW24020.1"/>
    <property type="molecule type" value="Genomic_DNA"/>
</dbReference>
<dbReference type="EMBL" id="CP017555">
    <property type="protein sequence ID" value="AOW02272.1"/>
    <property type="molecule type" value="Genomic_DNA"/>
</dbReference>
<dbReference type="EC" id="2.3.1.50" evidence="5"/>
<dbReference type="Proteomes" id="UP000256601">
    <property type="component" value="Unassembled WGS sequence"/>
</dbReference>
<dbReference type="KEGG" id="yli:2909065"/>
<evidence type="ECO:0000256" key="7">
    <source>
        <dbReference type="ARBA" id="ARBA00022898"/>
    </source>
</evidence>
<evidence type="ECO:0000313" key="13">
    <source>
        <dbReference type="EMBL" id="RDW24020.1"/>
    </source>
</evidence>
<dbReference type="InterPro" id="IPR004839">
    <property type="entry name" value="Aminotransferase_I/II_large"/>
</dbReference>
<reference evidence="12 14" key="1">
    <citation type="journal article" date="2016" name="PLoS ONE">
        <title>Sequence Assembly of Yarrowia lipolytica Strain W29/CLIB89 Shows Transposable Element Diversity.</title>
        <authorList>
            <person name="Magnan C."/>
            <person name="Yu J."/>
            <person name="Chang I."/>
            <person name="Jahn E."/>
            <person name="Kanomata Y."/>
            <person name="Wu J."/>
            <person name="Zeller M."/>
            <person name="Oakes M."/>
            <person name="Baldi P."/>
            <person name="Sandmeyer S."/>
        </authorList>
    </citation>
    <scope>NUCLEOTIDE SEQUENCE [LARGE SCALE GENOMIC DNA]</scope>
    <source>
        <strain evidence="12">CLIB89</strain>
        <strain evidence="14">CLIB89(W29)</strain>
    </source>
</reference>
<dbReference type="GeneID" id="2909065"/>
<evidence type="ECO:0000313" key="15">
    <source>
        <dbReference type="Proteomes" id="UP000256601"/>
    </source>
</evidence>
<accession>A0A1D8N9G1</accession>
<dbReference type="RefSeq" id="XP_501388.1">
    <property type="nucleotide sequence ID" value="XM_501388.1"/>
</dbReference>
<dbReference type="VEuPathDB" id="FungiDB:YALI0_C03179g"/>
<dbReference type="eggNOG" id="KOG1358">
    <property type="taxonomic scope" value="Eukaryota"/>
</dbReference>
<evidence type="ECO:0000256" key="9">
    <source>
        <dbReference type="ARBA" id="ARBA00023098"/>
    </source>
</evidence>
<keyword evidence="7" id="KW-0663">Pyridoxal phosphate</keyword>
<dbReference type="GO" id="GO:0046513">
    <property type="term" value="P:ceramide biosynthetic process"/>
    <property type="evidence" value="ECO:0007669"/>
    <property type="project" value="TreeGrafter"/>
</dbReference>
<evidence type="ECO:0000256" key="4">
    <source>
        <dbReference type="ARBA" id="ARBA00008392"/>
    </source>
</evidence>
<evidence type="ECO:0000256" key="8">
    <source>
        <dbReference type="ARBA" id="ARBA00022919"/>
    </source>
</evidence>
<sequence>METVVTTATIAAAAVSPSPTPFTTQHLAGEQILSKLHAIASSAAYWGEKLPGSAVVKRYIVSSHQNDPVRTIFELLFFLFAVRYFVASRYSTSNPHHVKFTEADIDELVAEWEPEPLVPKTTVLEELDIGSIPLIHGESGPVVDVESARVGHVKRATNLASTDFLGWARDPVIKERAVQIIREYGVGSCGPPGFYGNQDIHVKCERDLARFCNSESAILYAQAFNTMSSVIPSFMKRGDIVIADDRVATSTQKGLQVSRVTLRWYKHNDMEDLARVLAKTNHEFRKAPLTKRFIVTEGLFENTGDLCNLPEIIKLKYQFKYRLLLDESLSFGLVGSTGRGVLEHFQENGHPELSRQQIELTAGSMAIAFSSAGGFVAGSDAAVEHQRIGSNAVTFSASMPGYLAAASSQAIERLEEDNSRVVKLRENTTHFRTFLEKQLQAARVLGSVVEFVSSPQSPHILIKLSDDFRPETLTSFVAAEELLQQIVDLCLAEGVLITRHKRVPTHEIIALESMLRIEVSASLSTQQLDESASIIAGVVKSISSA</sequence>
<evidence type="ECO:0000256" key="10">
    <source>
        <dbReference type="ARBA" id="ARBA00023315"/>
    </source>
</evidence>
<dbReference type="GO" id="GO:0005783">
    <property type="term" value="C:endoplasmic reticulum"/>
    <property type="evidence" value="ECO:0007669"/>
    <property type="project" value="EnsemblFungi"/>
</dbReference>
<reference evidence="13 15" key="2">
    <citation type="submission" date="2018-07" db="EMBL/GenBank/DDBJ databases">
        <title>Draft Genome Assemblies for Five Robust Yarrowia lipolytica Strains Exhibiting High Lipid Production and Pentose Sugar Utilization and Sugar Alcohol Secretion from Undetoxified Lignocellulosic Biomass Hydrolysates.</title>
        <authorList>
            <consortium name="DOE Joint Genome Institute"/>
            <person name="Walker C."/>
            <person name="Ryu S."/>
            <person name="Na H."/>
            <person name="Zane M."/>
            <person name="LaButti K."/>
            <person name="Lipzen A."/>
            <person name="Haridas S."/>
            <person name="Barry K."/>
            <person name="Grigoriev I.V."/>
            <person name="Quarterman J."/>
            <person name="Slininger P."/>
            <person name="Dien B."/>
            <person name="Trinh C.T."/>
        </authorList>
    </citation>
    <scope>NUCLEOTIDE SEQUENCE [LARGE SCALE GENOMIC DNA]</scope>
    <source>
        <strain evidence="13 15">YB392</strain>
    </source>
</reference>
<keyword evidence="9" id="KW-0443">Lipid metabolism</keyword>
<evidence type="ECO:0000256" key="1">
    <source>
        <dbReference type="ARBA" id="ARBA00001933"/>
    </source>
</evidence>
<evidence type="ECO:0000313" key="14">
    <source>
        <dbReference type="Proteomes" id="UP000182444"/>
    </source>
</evidence>
<keyword evidence="10" id="KW-0012">Acyltransferase</keyword>
<dbReference type="OrthoDB" id="3168162at2759"/>
<name>A0A1D8N9G1_YARLL</name>
<dbReference type="InterPro" id="IPR015421">
    <property type="entry name" value="PyrdxlP-dep_Trfase_major"/>
</dbReference>
<protein>
    <recommendedName>
        <fullName evidence="5">serine C-palmitoyltransferase</fullName>
        <ecNumber evidence="5">2.3.1.50</ecNumber>
    </recommendedName>
</protein>
<evidence type="ECO:0000256" key="3">
    <source>
        <dbReference type="ARBA" id="ARBA00004991"/>
    </source>
</evidence>
<dbReference type="Gene3D" id="3.40.640.10">
    <property type="entry name" value="Type I PLP-dependent aspartate aminotransferase-like (Major domain)"/>
    <property type="match status" value="1"/>
</dbReference>
<dbReference type="GO" id="GO:0004758">
    <property type="term" value="F:serine C-palmitoyltransferase activity"/>
    <property type="evidence" value="ECO:0007669"/>
    <property type="project" value="EnsemblFungi"/>
</dbReference>